<dbReference type="HAMAP" id="MF_03130">
    <property type="entry name" value="mec17"/>
    <property type="match status" value="1"/>
</dbReference>
<dbReference type="Pfam" id="PF05301">
    <property type="entry name" value="Acetyltransf_16"/>
    <property type="match status" value="1"/>
</dbReference>
<comment type="catalytic activity">
    <reaction evidence="3">
        <text>L-lysyl-[alpha-tubulin] + acetyl-CoA = N(6)-acetyl-L-lysyl-[alpha-tubulin] + CoA + H(+)</text>
        <dbReference type="Rhea" id="RHEA:15277"/>
        <dbReference type="Rhea" id="RHEA-COMP:11278"/>
        <dbReference type="Rhea" id="RHEA-COMP:11279"/>
        <dbReference type="ChEBI" id="CHEBI:15378"/>
        <dbReference type="ChEBI" id="CHEBI:29969"/>
        <dbReference type="ChEBI" id="CHEBI:57287"/>
        <dbReference type="ChEBI" id="CHEBI:57288"/>
        <dbReference type="ChEBI" id="CHEBI:61930"/>
        <dbReference type="EC" id="2.3.1.108"/>
    </reaction>
</comment>
<dbReference type="CDD" id="cd04301">
    <property type="entry name" value="NAT_SF"/>
    <property type="match status" value="1"/>
</dbReference>
<dbReference type="OrthoDB" id="447510at2759"/>
<dbReference type="InterPro" id="IPR016181">
    <property type="entry name" value="Acyl_CoA_acyltransferase"/>
</dbReference>
<sequence>MEFNFDIRRIFQSELTCLKSDMPIFRNGYASNVYTEIADVIDKMGEGSAKAQRLPQIVTNFRRFRNSNHKLFVLADLSENRILGILKSGRKHLFIHDKDGVCVETEPVCVLDFYVHESKQRQGCGRRLFDKMLQDECVSPRAIAIDSPSSKMLQFLRKHYGLNNPIFASNSYVIFPGFFEQQKTSGHIYRFNPTESQPIAISEQHSSTASSPNSSVSVEQTNYSIPHMRVQAMPTRMTVIKPNTNEENTDSQFVERTTSVPAPSPQSPRLPSSPSPPQPKSNEKPDIRPLSAKPERKIPEQCSKLHKPVNELPNV</sequence>
<evidence type="ECO:0000313" key="7">
    <source>
        <dbReference type="Proteomes" id="UP000728185"/>
    </source>
</evidence>
<dbReference type="EMBL" id="LUCM01005418">
    <property type="protein sequence ID" value="KAA0192851.1"/>
    <property type="molecule type" value="Genomic_DNA"/>
</dbReference>
<feature type="binding site" evidence="3">
    <location>
        <begin position="149"/>
        <end position="158"/>
    </location>
    <ligand>
        <name>acetyl-CoA</name>
        <dbReference type="ChEBI" id="CHEBI:57288"/>
    </ligand>
</feature>
<evidence type="ECO:0000313" key="6">
    <source>
        <dbReference type="EMBL" id="KAA0192851.1"/>
    </source>
</evidence>
<dbReference type="Proteomes" id="UP000728185">
    <property type="component" value="Unassembled WGS sequence"/>
</dbReference>
<evidence type="ECO:0000259" key="5">
    <source>
        <dbReference type="PROSITE" id="PS51730"/>
    </source>
</evidence>
<dbReference type="PROSITE" id="PS51730">
    <property type="entry name" value="GNAT_ATAT"/>
    <property type="match status" value="1"/>
</dbReference>
<evidence type="ECO:0000256" key="3">
    <source>
        <dbReference type="HAMAP-Rule" id="MF_03130"/>
    </source>
</evidence>
<dbReference type="InterPro" id="IPR007965">
    <property type="entry name" value="GNAT_ATAT"/>
</dbReference>
<dbReference type="GO" id="GO:0048666">
    <property type="term" value="P:neuron development"/>
    <property type="evidence" value="ECO:0007669"/>
    <property type="project" value="UniProtKB-UniRule"/>
</dbReference>
<comment type="caution">
    <text evidence="6">The sequence shown here is derived from an EMBL/GenBank/DDBJ whole genome shotgun (WGS) entry which is preliminary data.</text>
</comment>
<feature type="compositionally biased region" description="Polar residues" evidence="4">
    <location>
        <begin position="241"/>
        <end position="260"/>
    </location>
</feature>
<reference evidence="6" key="1">
    <citation type="submission" date="2019-05" db="EMBL/GenBank/DDBJ databases">
        <title>Annotation for the trematode Fasciolopsis buski.</title>
        <authorList>
            <person name="Choi Y.-J."/>
        </authorList>
    </citation>
    <scope>NUCLEOTIDE SEQUENCE</scope>
    <source>
        <strain evidence="6">HT</strain>
        <tissue evidence="6">Whole worm</tissue>
    </source>
</reference>
<dbReference type="AlphaFoldDB" id="A0A8E0VK63"/>
<dbReference type="PANTHER" id="PTHR12327:SF0">
    <property type="entry name" value="ALPHA-TUBULIN N-ACETYLTRANSFERASE 1"/>
    <property type="match status" value="1"/>
</dbReference>
<name>A0A8E0VK63_9TREM</name>
<gene>
    <name evidence="6" type="ORF">FBUS_07474</name>
</gene>
<feature type="compositionally biased region" description="Pro residues" evidence="4">
    <location>
        <begin position="262"/>
        <end position="279"/>
    </location>
</feature>
<dbReference type="GO" id="GO:0070507">
    <property type="term" value="P:regulation of microtubule cytoskeleton organization"/>
    <property type="evidence" value="ECO:0007669"/>
    <property type="project" value="UniProtKB-UniRule"/>
</dbReference>
<feature type="compositionally biased region" description="Basic and acidic residues" evidence="4">
    <location>
        <begin position="281"/>
        <end position="299"/>
    </location>
</feature>
<feature type="site" description="Crucial for catalytic activity" evidence="3">
    <location>
        <position position="52"/>
    </location>
</feature>
<dbReference type="EC" id="2.3.1.108" evidence="3"/>
<proteinExistence type="inferred from homology"/>
<protein>
    <recommendedName>
        <fullName evidence="3">Alpha-tubulin N-acetyltransferase</fullName>
        <shortName evidence="3">Alpha-TAT</shortName>
        <shortName evidence="3">TAT</shortName>
        <ecNumber evidence="3">2.3.1.108</ecNumber>
    </recommendedName>
    <alternativeName>
        <fullName evidence="3">Acetyltransferase mec-17 homolog</fullName>
    </alternativeName>
</protein>
<dbReference type="InterPro" id="IPR038746">
    <property type="entry name" value="Atat"/>
</dbReference>
<feature type="domain" description="N-acetyltransferase" evidence="5">
    <location>
        <begin position="1"/>
        <end position="179"/>
    </location>
</feature>
<comment type="similarity">
    <text evidence="3">Belongs to the acetyltransferase ATAT1 family.</text>
</comment>
<dbReference type="GO" id="GO:0019799">
    <property type="term" value="F:tubulin N-acetyltransferase activity"/>
    <property type="evidence" value="ECO:0007669"/>
    <property type="project" value="UniProtKB-UniRule"/>
</dbReference>
<keyword evidence="2 3" id="KW-0012">Acyltransferase</keyword>
<keyword evidence="7" id="KW-1185">Reference proteome</keyword>
<evidence type="ECO:0000256" key="4">
    <source>
        <dbReference type="SAM" id="MobiDB-lite"/>
    </source>
</evidence>
<accession>A0A8E0VK63</accession>
<dbReference type="SUPFAM" id="SSF55729">
    <property type="entry name" value="Acyl-CoA N-acyltransferases (Nat)"/>
    <property type="match status" value="1"/>
</dbReference>
<keyword evidence="1 3" id="KW-0808">Transferase</keyword>
<dbReference type="PANTHER" id="PTHR12327">
    <property type="entry name" value="ALPHA-TUBULIN N-ACETYLTRANSFERASE 1"/>
    <property type="match status" value="1"/>
</dbReference>
<dbReference type="Gene3D" id="3.40.630.30">
    <property type="match status" value="1"/>
</dbReference>
<evidence type="ECO:0000256" key="1">
    <source>
        <dbReference type="ARBA" id="ARBA00022679"/>
    </source>
</evidence>
<comment type="function">
    <text evidence="3">Specifically acetylates 'Lys-40' in alpha-tubulin on the lumenal side of microtubules. Promotes microtubule destabilization and accelerates microtubule dynamics; this activity may be independent of acetylation activity. Acetylates alpha-tubulin with a slow enzymatic rate, due to a catalytic site that is not optimized for acetyl transfer. Enters the microtubule through each end and diffuses quickly throughout the lumen of microtubules. Acetylates only long/old microtubules because of its slow acetylation rate since it does not have time to act on dynamically unstable microtubules before the enzyme is released.</text>
</comment>
<feature type="region of interest" description="Disordered" evidence="4">
    <location>
        <begin position="241"/>
        <end position="315"/>
    </location>
</feature>
<evidence type="ECO:0000256" key="2">
    <source>
        <dbReference type="ARBA" id="ARBA00023315"/>
    </source>
</evidence>
<organism evidence="6 7">
    <name type="scientific">Fasciolopsis buskii</name>
    <dbReference type="NCBI Taxonomy" id="27845"/>
    <lineage>
        <taxon>Eukaryota</taxon>
        <taxon>Metazoa</taxon>
        <taxon>Spiralia</taxon>
        <taxon>Lophotrochozoa</taxon>
        <taxon>Platyhelminthes</taxon>
        <taxon>Trematoda</taxon>
        <taxon>Digenea</taxon>
        <taxon>Plagiorchiida</taxon>
        <taxon>Echinostomata</taxon>
        <taxon>Echinostomatoidea</taxon>
        <taxon>Fasciolidae</taxon>
        <taxon>Fasciolopsis</taxon>
    </lineage>
</organism>
<dbReference type="GO" id="GO:0005874">
    <property type="term" value="C:microtubule"/>
    <property type="evidence" value="ECO:0007669"/>
    <property type="project" value="InterPro"/>
</dbReference>
<feature type="binding site" evidence="3">
    <location>
        <begin position="113"/>
        <end position="126"/>
    </location>
    <ligand>
        <name>acetyl-CoA</name>
        <dbReference type="ChEBI" id="CHEBI:57288"/>
    </ligand>
</feature>